<dbReference type="AlphaFoldDB" id="A0A9W6MMN2"/>
<dbReference type="InterPro" id="IPR009899">
    <property type="entry name" value="ArdA"/>
</dbReference>
<reference evidence="1" key="2">
    <citation type="submission" date="2023-01" db="EMBL/GenBank/DDBJ databases">
        <authorList>
            <person name="Sun Q."/>
            <person name="Evtushenko L."/>
        </authorList>
    </citation>
    <scope>NUCLEOTIDE SEQUENCE</scope>
    <source>
        <strain evidence="1">VKM B-1513</strain>
    </source>
</reference>
<gene>
    <name evidence="1" type="ORF">GCM10017621_12080</name>
</gene>
<sequence length="166" mass="19423">MPNIYHATPYDISAVGFYFKTLNEYREKASRHRNEYGDPVEEYEIQFIDGDNYELFKAIGVNQANLPLWFDQFEDLDEDEAARAIYLAGYECIAPEEIIDRLDEVMLFEGTLLEFAEDYVESTGLLDQLPESLRYYFDVEAFARDMRLGGEVTELELGNRQWIVQL</sequence>
<evidence type="ECO:0008006" key="3">
    <source>
        <dbReference type="Google" id="ProtNLM"/>
    </source>
</evidence>
<dbReference type="Proteomes" id="UP001143486">
    <property type="component" value="Unassembled WGS sequence"/>
</dbReference>
<dbReference type="Gene3D" id="1.10.10.1190">
    <property type="entry name" value="Antirestriction protein ArdA, domain 3"/>
    <property type="match status" value="1"/>
</dbReference>
<name>A0A9W6MMN2_9PROT</name>
<accession>A0A9W6MMN2</accession>
<protein>
    <recommendedName>
        <fullName evidence="3">Antirestriction protein ArdA</fullName>
    </recommendedName>
</protein>
<proteinExistence type="predicted"/>
<dbReference type="RefSeq" id="WP_271186082.1">
    <property type="nucleotide sequence ID" value="NZ_BSFE01000003.1"/>
</dbReference>
<evidence type="ECO:0000313" key="1">
    <source>
        <dbReference type="EMBL" id="GLK51700.1"/>
    </source>
</evidence>
<organism evidence="1 2">
    <name type="scientific">Maricaulis virginensis</name>
    <dbReference type="NCBI Taxonomy" id="144022"/>
    <lineage>
        <taxon>Bacteria</taxon>
        <taxon>Pseudomonadati</taxon>
        <taxon>Pseudomonadota</taxon>
        <taxon>Alphaproteobacteria</taxon>
        <taxon>Maricaulales</taxon>
        <taxon>Maricaulaceae</taxon>
        <taxon>Maricaulis</taxon>
    </lineage>
</organism>
<dbReference type="InterPro" id="IPR041893">
    <property type="entry name" value="ArdA_dom3"/>
</dbReference>
<dbReference type="EMBL" id="BSFE01000003">
    <property type="protein sequence ID" value="GLK51700.1"/>
    <property type="molecule type" value="Genomic_DNA"/>
</dbReference>
<evidence type="ECO:0000313" key="2">
    <source>
        <dbReference type="Proteomes" id="UP001143486"/>
    </source>
</evidence>
<dbReference type="Pfam" id="PF07275">
    <property type="entry name" value="ArdA"/>
    <property type="match status" value="1"/>
</dbReference>
<keyword evidence="2" id="KW-1185">Reference proteome</keyword>
<reference evidence="1" key="1">
    <citation type="journal article" date="2014" name="Int. J. Syst. Evol. Microbiol.">
        <title>Complete genome sequence of Corynebacterium casei LMG S-19264T (=DSM 44701T), isolated from a smear-ripened cheese.</title>
        <authorList>
            <consortium name="US DOE Joint Genome Institute (JGI-PGF)"/>
            <person name="Walter F."/>
            <person name="Albersmeier A."/>
            <person name="Kalinowski J."/>
            <person name="Ruckert C."/>
        </authorList>
    </citation>
    <scope>NUCLEOTIDE SEQUENCE</scope>
    <source>
        <strain evidence="1">VKM B-1513</strain>
    </source>
</reference>
<comment type="caution">
    <text evidence="1">The sequence shown here is derived from an EMBL/GenBank/DDBJ whole genome shotgun (WGS) entry which is preliminary data.</text>
</comment>